<proteinExistence type="predicted"/>
<evidence type="ECO:0000313" key="2">
    <source>
        <dbReference type="Proteomes" id="UP000639403"/>
    </source>
</evidence>
<accession>A0A8H7P625</accession>
<dbReference type="Proteomes" id="UP000639403">
    <property type="component" value="Unassembled WGS sequence"/>
</dbReference>
<evidence type="ECO:0000313" key="1">
    <source>
        <dbReference type="EMBL" id="KAF9817666.1"/>
    </source>
</evidence>
<protein>
    <submittedName>
        <fullName evidence="1">Uncharacterized protein</fullName>
    </submittedName>
</protein>
<dbReference type="AlphaFoldDB" id="A0A8H7P625"/>
<name>A0A8H7P625_9APHY</name>
<comment type="caution">
    <text evidence="1">The sequence shown here is derived from an EMBL/GenBank/DDBJ whole genome shotgun (WGS) entry which is preliminary data.</text>
</comment>
<reference evidence="1" key="1">
    <citation type="submission" date="2020-11" db="EMBL/GenBank/DDBJ databases">
        <authorList>
            <person name="Koelle M."/>
            <person name="Horta M.A.C."/>
            <person name="Nowrousian M."/>
            <person name="Ohm R.A."/>
            <person name="Benz P."/>
            <person name="Pilgard A."/>
        </authorList>
    </citation>
    <scope>NUCLEOTIDE SEQUENCE</scope>
    <source>
        <strain evidence="1">FPRL280</strain>
    </source>
</reference>
<reference evidence="1" key="2">
    <citation type="journal article" name="Front. Microbiol.">
        <title>Degradative Capacity of Two Strains of Rhodonia placenta: From Phenotype to Genotype.</title>
        <authorList>
            <person name="Kolle M."/>
            <person name="Horta M.A.C."/>
            <person name="Nowrousian M."/>
            <person name="Ohm R.A."/>
            <person name="Benz J.P."/>
            <person name="Pilgard A."/>
        </authorList>
    </citation>
    <scope>NUCLEOTIDE SEQUENCE</scope>
    <source>
        <strain evidence="1">FPRL280</strain>
    </source>
</reference>
<sequence>MSPGAWLTGYAAFSRECAVSIYPALSTGSVVGPPVVLCPCRTRPSWRLSR</sequence>
<dbReference type="EMBL" id="JADOXO010000040">
    <property type="protein sequence ID" value="KAF9817666.1"/>
    <property type="molecule type" value="Genomic_DNA"/>
</dbReference>
<organism evidence="1 2">
    <name type="scientific">Rhodonia placenta</name>
    <dbReference type="NCBI Taxonomy" id="104341"/>
    <lineage>
        <taxon>Eukaryota</taxon>
        <taxon>Fungi</taxon>
        <taxon>Dikarya</taxon>
        <taxon>Basidiomycota</taxon>
        <taxon>Agaricomycotina</taxon>
        <taxon>Agaricomycetes</taxon>
        <taxon>Polyporales</taxon>
        <taxon>Adustoporiaceae</taxon>
        <taxon>Rhodonia</taxon>
    </lineage>
</organism>
<gene>
    <name evidence="1" type="ORF">IEO21_03322</name>
</gene>